<evidence type="ECO:0000313" key="3">
    <source>
        <dbReference type="Proteomes" id="UP000291078"/>
    </source>
</evidence>
<evidence type="ECO:0000259" key="1">
    <source>
        <dbReference type="Pfam" id="PF14534"/>
    </source>
</evidence>
<dbReference type="EMBL" id="SGXM01000002">
    <property type="protein sequence ID" value="RZT39197.1"/>
    <property type="molecule type" value="Genomic_DNA"/>
</dbReference>
<reference evidence="2 3" key="1">
    <citation type="journal article" date="2015" name="Stand. Genomic Sci.">
        <title>Genomic Encyclopedia of Bacterial and Archaeal Type Strains, Phase III: the genomes of soil and plant-associated and newly described type strains.</title>
        <authorList>
            <person name="Whitman W.B."/>
            <person name="Woyke T."/>
            <person name="Klenk H.P."/>
            <person name="Zhou Y."/>
            <person name="Lilburn T.G."/>
            <person name="Beck B.J."/>
            <person name="De Vos P."/>
            <person name="Vandamme P."/>
            <person name="Eisen J.A."/>
            <person name="Garrity G."/>
            <person name="Hugenholtz P."/>
            <person name="Kyrpides N.C."/>
        </authorList>
    </citation>
    <scope>NUCLEOTIDE SEQUENCE [LARGE SCALE GENOMIC DNA]</scope>
    <source>
        <strain evidence="2 3">ASC-9842</strain>
    </source>
</reference>
<feature type="domain" description="DUF4440" evidence="1">
    <location>
        <begin position="19"/>
        <end position="123"/>
    </location>
</feature>
<protein>
    <submittedName>
        <fullName evidence="2">Uncharacterized protein DUF4440</fullName>
    </submittedName>
</protein>
<dbReference type="InterPro" id="IPR032710">
    <property type="entry name" value="NTF2-like_dom_sf"/>
</dbReference>
<dbReference type="InterPro" id="IPR027843">
    <property type="entry name" value="DUF4440"/>
</dbReference>
<comment type="caution">
    <text evidence="2">The sequence shown here is derived from an EMBL/GenBank/DDBJ whole genome shotgun (WGS) entry which is preliminary data.</text>
</comment>
<dbReference type="Pfam" id="PF14534">
    <property type="entry name" value="DUF4440"/>
    <property type="match status" value="1"/>
</dbReference>
<dbReference type="SUPFAM" id="SSF54427">
    <property type="entry name" value="NTF2-like"/>
    <property type="match status" value="1"/>
</dbReference>
<dbReference type="Proteomes" id="UP000291078">
    <property type="component" value="Unassembled WGS sequence"/>
</dbReference>
<gene>
    <name evidence="2" type="ORF">EV147_2392</name>
</gene>
<keyword evidence="3" id="KW-1185">Reference proteome</keyword>
<dbReference type="AlphaFoldDB" id="A0A4Q7S0L4"/>
<name>A0A4Q7S0L4_9BURK</name>
<sequence length="132" mass="14714">MNASEKDLKAAAVAMEIGRLEDERCRALVAGDVQALDALVSDDVIHVHANGKVDDKPAYLAMVRDQITFLSAVRESLEVRAEGDMVVSVGRLLQSIEMRATGQRLDMDVMTTQVWRREADVWRQVAFQATNR</sequence>
<accession>A0A4Q7S0L4</accession>
<proteinExistence type="predicted"/>
<dbReference type="RefSeq" id="WP_198680228.1">
    <property type="nucleotide sequence ID" value="NZ_SGXM01000002.1"/>
</dbReference>
<dbReference type="Gene3D" id="3.10.450.50">
    <property type="match status" value="1"/>
</dbReference>
<evidence type="ECO:0000313" key="2">
    <source>
        <dbReference type="EMBL" id="RZT39197.1"/>
    </source>
</evidence>
<organism evidence="2 3">
    <name type="scientific">Cupriavidus agavae</name>
    <dbReference type="NCBI Taxonomy" id="1001822"/>
    <lineage>
        <taxon>Bacteria</taxon>
        <taxon>Pseudomonadati</taxon>
        <taxon>Pseudomonadota</taxon>
        <taxon>Betaproteobacteria</taxon>
        <taxon>Burkholderiales</taxon>
        <taxon>Burkholderiaceae</taxon>
        <taxon>Cupriavidus</taxon>
    </lineage>
</organism>